<feature type="domain" description="Glycosyl hydrolases family 39 N-terminal catalytic" evidence="5">
    <location>
        <begin position="11"/>
        <end position="470"/>
    </location>
</feature>
<evidence type="ECO:0000313" key="6">
    <source>
        <dbReference type="EMBL" id="AEE97751.1"/>
    </source>
</evidence>
<dbReference type="Gene3D" id="2.60.40.1500">
    <property type="entry name" value="Glycosyl hydrolase domain, family 39"/>
    <property type="match status" value="1"/>
</dbReference>
<dbReference type="Pfam" id="PF01229">
    <property type="entry name" value="Glyco_hydro_39"/>
    <property type="match status" value="1"/>
</dbReference>
<evidence type="ECO:0000256" key="3">
    <source>
        <dbReference type="ARBA" id="ARBA00023295"/>
    </source>
</evidence>
<dbReference type="PROSITE" id="PS01027">
    <property type="entry name" value="GLYCOSYL_HYDROL_F39"/>
    <property type="match status" value="1"/>
</dbReference>
<dbReference type="RefSeq" id="WP_013782174.1">
    <property type="nucleotide sequence ID" value="NC_015520.1"/>
</dbReference>
<dbReference type="eggNOG" id="COG3664">
    <property type="taxonomic scope" value="Bacteria"/>
</dbReference>
<reference evidence="6 7" key="2">
    <citation type="journal article" date="2011" name="Stand. Genomic Sci.">
        <title>Complete genome sequence of Mahella australiensis type strain (50-1 BON).</title>
        <authorList>
            <person name="Sikorski J."/>
            <person name="Teshima H."/>
            <person name="Nolan M."/>
            <person name="Lucas S."/>
            <person name="Hammon N."/>
            <person name="Deshpande S."/>
            <person name="Cheng J.F."/>
            <person name="Pitluck S."/>
            <person name="Liolios K."/>
            <person name="Pagani I."/>
            <person name="Ivanova N."/>
            <person name="Huntemann M."/>
            <person name="Mavromatis K."/>
            <person name="Ovchinikova G."/>
            <person name="Pati A."/>
            <person name="Tapia R."/>
            <person name="Han C."/>
            <person name="Goodwin L."/>
            <person name="Chen A."/>
            <person name="Palaniappan K."/>
            <person name="Land M."/>
            <person name="Hauser L."/>
            <person name="Ngatchou-Djao O.D."/>
            <person name="Rohde M."/>
            <person name="Pukall R."/>
            <person name="Spring S."/>
            <person name="Abt B."/>
            <person name="Goker M."/>
            <person name="Detter J.C."/>
            <person name="Woyke T."/>
            <person name="Bristow J."/>
            <person name="Markowitz V."/>
            <person name="Hugenholtz P."/>
            <person name="Eisen J.A."/>
            <person name="Kyrpides N.C."/>
            <person name="Klenk H.P."/>
            <person name="Lapidus A."/>
        </authorList>
    </citation>
    <scope>NUCLEOTIDE SEQUENCE [LARGE SCALE GENOMIC DNA]</scope>
    <source>
        <strain evidence="7">DSM 15567 / CIP 107919 / 50-1 BON</strain>
    </source>
</reference>
<name>F3ZY55_MAHA5</name>
<dbReference type="KEGG" id="mas:Mahau_2608"/>
<dbReference type="SUPFAM" id="SSF51445">
    <property type="entry name" value="(Trans)glycosidases"/>
    <property type="match status" value="1"/>
</dbReference>
<dbReference type="HOGENOM" id="CLU_028597_0_0_9"/>
<keyword evidence="3" id="KW-0326">Glycosidase</keyword>
<dbReference type="SUPFAM" id="SSF51011">
    <property type="entry name" value="Glycosyl hydrolase domain"/>
    <property type="match status" value="1"/>
</dbReference>
<sequence length="503" mass="57536">MINFSVIMDETTPLKHYWEECVGSCHAYTALREDYRTQLKRAHEELGFKYVRFHGLLDDDMSVCLKRAYYDALPPKEAIVYNFVNIDNIYDYLLSIGMKPFIEIGFMPECLASGKETVFHYKGNITPPADYNRWNDLIYAFVEHLGERYGLEEIRQWYFEVWNEPNLCGFWAGTKEQYFELYANTARTIKSYDGQLKVGGPATSVNSWIRDMIEFCEGNSVPLDFISTHHYPTDDPLWKRGSTDLATMDNMQEIILELQKGRYDRDIIKKMTTKARAEAGQYPLFYTEWNTSAMTNDAQHDESYAAAMISKILADNDGLVDIYSFWTFTDIFEESGQLDGVSHGGFGLMNYYGVAKPAYRCFQLFHETGDKRYSVVSSEPDATVEAAAFSIPNGIRVIAYNFNVAGSEIKDEAVHIEISNGIKPKSISIQRIDNDHCNPKQCWIDMGSPKYINAEQLEQLHKASQLSREALESLDVIVPANSMCAIDIELKIFTNVISSFLEC</sequence>
<dbReference type="InterPro" id="IPR017853">
    <property type="entry name" value="GH"/>
</dbReference>
<evidence type="ECO:0000256" key="4">
    <source>
        <dbReference type="PIRSR" id="PIRSR600514-1"/>
    </source>
</evidence>
<evidence type="ECO:0000313" key="7">
    <source>
        <dbReference type="Proteomes" id="UP000008457"/>
    </source>
</evidence>
<organism evidence="6 7">
    <name type="scientific">Mahella australiensis (strain DSM 15567 / CIP 107919 / 50-1 BON)</name>
    <dbReference type="NCBI Taxonomy" id="697281"/>
    <lineage>
        <taxon>Bacteria</taxon>
        <taxon>Bacillati</taxon>
        <taxon>Bacillota</taxon>
        <taxon>Clostridia</taxon>
        <taxon>Thermoanaerobacterales</taxon>
        <taxon>Thermoanaerobacterales Family IV. Incertae Sedis</taxon>
        <taxon>Mahella</taxon>
    </lineage>
</organism>
<comment type="similarity">
    <text evidence="1">Belongs to the glycosyl hydrolase 39 family.</text>
</comment>
<dbReference type="EMBL" id="CP002360">
    <property type="protein sequence ID" value="AEE97751.1"/>
    <property type="molecule type" value="Genomic_DNA"/>
</dbReference>
<dbReference type="InterPro" id="IPR000514">
    <property type="entry name" value="Glyco_hydro_39"/>
</dbReference>
<keyword evidence="7" id="KW-1185">Reference proteome</keyword>
<dbReference type="PRINTS" id="PR00745">
    <property type="entry name" value="GLHYDRLASE39"/>
</dbReference>
<dbReference type="InterPro" id="IPR049165">
    <property type="entry name" value="GH39_as"/>
</dbReference>
<reference evidence="7" key="1">
    <citation type="submission" date="2010-11" db="EMBL/GenBank/DDBJ databases">
        <title>The complete genome of Mahella australiensis DSM 15567.</title>
        <authorList>
            <consortium name="US DOE Joint Genome Institute (JGI-PGF)"/>
            <person name="Lucas S."/>
            <person name="Copeland A."/>
            <person name="Lapidus A."/>
            <person name="Bruce D."/>
            <person name="Goodwin L."/>
            <person name="Pitluck S."/>
            <person name="Kyrpides N."/>
            <person name="Mavromatis K."/>
            <person name="Pagani I."/>
            <person name="Ivanova N."/>
            <person name="Teshima H."/>
            <person name="Brettin T."/>
            <person name="Detter J.C."/>
            <person name="Han C."/>
            <person name="Tapia R."/>
            <person name="Land M."/>
            <person name="Hauser L."/>
            <person name="Markowitz V."/>
            <person name="Cheng J.-F."/>
            <person name="Hugenholtz P."/>
            <person name="Woyke T."/>
            <person name="Wu D."/>
            <person name="Spring S."/>
            <person name="Pukall R."/>
            <person name="Steenblock K."/>
            <person name="Schneider S."/>
            <person name="Klenk H.-P."/>
            <person name="Eisen J.A."/>
        </authorList>
    </citation>
    <scope>NUCLEOTIDE SEQUENCE [LARGE SCALE GENOMIC DNA]</scope>
    <source>
        <strain evidence="7">DSM 15567 / CIP 107919 / 50-1 BON</strain>
    </source>
</reference>
<accession>F3ZY55</accession>
<dbReference type="AlphaFoldDB" id="F3ZY55"/>
<dbReference type="InterPro" id="IPR051923">
    <property type="entry name" value="Glycosyl_Hydrolase_39"/>
</dbReference>
<dbReference type="Gene3D" id="3.20.20.80">
    <property type="entry name" value="Glycosidases"/>
    <property type="match status" value="1"/>
</dbReference>
<evidence type="ECO:0000256" key="2">
    <source>
        <dbReference type="ARBA" id="ARBA00022801"/>
    </source>
</evidence>
<dbReference type="InterPro" id="IPR049166">
    <property type="entry name" value="GH39_cat"/>
</dbReference>
<proteinExistence type="inferred from homology"/>
<dbReference type="Proteomes" id="UP000008457">
    <property type="component" value="Chromosome"/>
</dbReference>
<dbReference type="STRING" id="697281.Mahau_2608"/>
<dbReference type="PANTHER" id="PTHR12631">
    <property type="entry name" value="ALPHA-L-IDURONIDASE"/>
    <property type="match status" value="1"/>
</dbReference>
<gene>
    <name evidence="6" type="ordered locus">Mahau_2608</name>
</gene>
<dbReference type="GO" id="GO:0005975">
    <property type="term" value="P:carbohydrate metabolic process"/>
    <property type="evidence" value="ECO:0007669"/>
    <property type="project" value="InterPro"/>
</dbReference>
<protein>
    <submittedName>
        <fullName evidence="6">Glycoside hydrolase family 39</fullName>
    </submittedName>
</protein>
<keyword evidence="2 6" id="KW-0378">Hydrolase</keyword>
<feature type="active site" description="Proton donor" evidence="4">
    <location>
        <position position="164"/>
    </location>
</feature>
<dbReference type="GO" id="GO:0004553">
    <property type="term" value="F:hydrolase activity, hydrolyzing O-glycosyl compounds"/>
    <property type="evidence" value="ECO:0007669"/>
    <property type="project" value="InterPro"/>
</dbReference>
<evidence type="ECO:0000259" key="5">
    <source>
        <dbReference type="Pfam" id="PF01229"/>
    </source>
</evidence>
<dbReference type="PANTHER" id="PTHR12631:SF10">
    <property type="entry name" value="BETA-XYLOSIDASE-LIKE PROTEIN-RELATED"/>
    <property type="match status" value="1"/>
</dbReference>
<dbReference type="OrthoDB" id="9776971at2"/>
<evidence type="ECO:0000256" key="1">
    <source>
        <dbReference type="ARBA" id="ARBA00008875"/>
    </source>
</evidence>